<keyword evidence="1" id="KW-0732">Signal</keyword>
<reference evidence="2" key="2">
    <citation type="journal article" date="2022" name="Res Sq">
        <title>Comparative Genomics Reveals Insights into the Divergent Evolution of Astigmatic Mites and Household Pest Adaptations.</title>
        <authorList>
            <person name="Xiong Q."/>
            <person name="Wan A.T.-Y."/>
            <person name="Liu X.-Y."/>
            <person name="Fung C.S.-H."/>
            <person name="Xiao X."/>
            <person name="Malainual N."/>
            <person name="Hou J."/>
            <person name="Wang L."/>
            <person name="Wang M."/>
            <person name="Yang K."/>
            <person name="Cui Y."/>
            <person name="Leung E."/>
            <person name="Nong W."/>
            <person name="Shin S.-K."/>
            <person name="Au S."/>
            <person name="Jeong K.Y."/>
            <person name="Chew F.T."/>
            <person name="Hui J."/>
            <person name="Leung T.F."/>
            <person name="Tungtrongchitr A."/>
            <person name="Zhong N."/>
            <person name="Liu Z."/>
            <person name="Tsui S."/>
        </authorList>
    </citation>
    <scope>NUCLEOTIDE SEQUENCE</scope>
    <source>
        <strain evidence="2">Derf</strain>
        <tissue evidence="2">Whole organism</tissue>
    </source>
</reference>
<gene>
    <name evidence="2" type="ORF">DERF_008981</name>
</gene>
<name>A0A922HX04_DERFA</name>
<organism evidence="2 3">
    <name type="scientific">Dermatophagoides farinae</name>
    <name type="common">American house dust mite</name>
    <dbReference type="NCBI Taxonomy" id="6954"/>
    <lineage>
        <taxon>Eukaryota</taxon>
        <taxon>Metazoa</taxon>
        <taxon>Ecdysozoa</taxon>
        <taxon>Arthropoda</taxon>
        <taxon>Chelicerata</taxon>
        <taxon>Arachnida</taxon>
        <taxon>Acari</taxon>
        <taxon>Acariformes</taxon>
        <taxon>Sarcoptiformes</taxon>
        <taxon>Astigmata</taxon>
        <taxon>Psoroptidia</taxon>
        <taxon>Analgoidea</taxon>
        <taxon>Pyroglyphidae</taxon>
        <taxon>Dermatophagoidinae</taxon>
        <taxon>Dermatophagoides</taxon>
    </lineage>
</organism>
<dbReference type="EMBL" id="ASGP02000004">
    <property type="protein sequence ID" value="KAH9510462.1"/>
    <property type="molecule type" value="Genomic_DNA"/>
</dbReference>
<evidence type="ECO:0000313" key="2">
    <source>
        <dbReference type="EMBL" id="KAH9510462.1"/>
    </source>
</evidence>
<comment type="caution">
    <text evidence="2">The sequence shown here is derived from an EMBL/GenBank/DDBJ whole genome shotgun (WGS) entry which is preliminary data.</text>
</comment>
<evidence type="ECO:0000256" key="1">
    <source>
        <dbReference type="SAM" id="SignalP"/>
    </source>
</evidence>
<protein>
    <submittedName>
        <fullName evidence="2">Uncharacterized protein</fullName>
    </submittedName>
</protein>
<dbReference type="AlphaFoldDB" id="A0A922HX04"/>
<reference evidence="2" key="1">
    <citation type="submission" date="2013-05" db="EMBL/GenBank/DDBJ databases">
        <authorList>
            <person name="Yim A.K.Y."/>
            <person name="Chan T.F."/>
            <person name="Ji K.M."/>
            <person name="Liu X.Y."/>
            <person name="Zhou J.W."/>
            <person name="Li R.Q."/>
            <person name="Yang K.Y."/>
            <person name="Li J."/>
            <person name="Li M."/>
            <person name="Law P.T.W."/>
            <person name="Wu Y.L."/>
            <person name="Cai Z.L."/>
            <person name="Qin H."/>
            <person name="Bao Y."/>
            <person name="Leung R.K.K."/>
            <person name="Ng P.K.S."/>
            <person name="Zou J."/>
            <person name="Zhong X.J."/>
            <person name="Ran P.X."/>
            <person name="Zhong N.S."/>
            <person name="Liu Z.G."/>
            <person name="Tsui S.K.W."/>
        </authorList>
    </citation>
    <scope>NUCLEOTIDE SEQUENCE</scope>
    <source>
        <strain evidence="2">Derf</strain>
        <tissue evidence="2">Whole organism</tissue>
    </source>
</reference>
<accession>A0A922HX04</accession>
<keyword evidence="3" id="KW-1185">Reference proteome</keyword>
<sequence>MFNKIFLLGVSMFSWEGTMGFCVKDCGCGPISVFNSIIGDGDLLKTRNAVIIMLILLINK</sequence>
<feature type="signal peptide" evidence="1">
    <location>
        <begin position="1"/>
        <end position="20"/>
    </location>
</feature>
<dbReference type="Proteomes" id="UP000790347">
    <property type="component" value="Unassembled WGS sequence"/>
</dbReference>
<proteinExistence type="predicted"/>
<feature type="chain" id="PRO_5037065383" evidence="1">
    <location>
        <begin position="21"/>
        <end position="60"/>
    </location>
</feature>
<evidence type="ECO:0000313" key="3">
    <source>
        <dbReference type="Proteomes" id="UP000790347"/>
    </source>
</evidence>